<dbReference type="InParanoid" id="A0A0C3HYE5"/>
<feature type="domain" description="Cell wall mannoprotein PIR1-like C-terminal" evidence="9">
    <location>
        <begin position="75"/>
        <end position="148"/>
    </location>
</feature>
<feature type="chain" id="PRO_5002165632" description="Cell wall mannoprotein PIR1-like C-terminal domain-containing protein" evidence="8">
    <location>
        <begin position="17"/>
        <end position="347"/>
    </location>
</feature>
<keyword evidence="4 8" id="KW-0732">Signal</keyword>
<feature type="signal peptide" evidence="8">
    <location>
        <begin position="1"/>
        <end position="16"/>
    </location>
</feature>
<name>A0A0C3HYE5_OIDMZ</name>
<evidence type="ECO:0000256" key="8">
    <source>
        <dbReference type="SAM" id="SignalP"/>
    </source>
</evidence>
<organism evidence="10 11">
    <name type="scientific">Oidiodendron maius (strain Zn)</name>
    <dbReference type="NCBI Taxonomy" id="913774"/>
    <lineage>
        <taxon>Eukaryota</taxon>
        <taxon>Fungi</taxon>
        <taxon>Dikarya</taxon>
        <taxon>Ascomycota</taxon>
        <taxon>Pezizomycotina</taxon>
        <taxon>Leotiomycetes</taxon>
        <taxon>Leotiomycetes incertae sedis</taxon>
        <taxon>Myxotrichaceae</taxon>
        <taxon>Oidiodendron</taxon>
    </lineage>
</organism>
<dbReference type="AlphaFoldDB" id="A0A0C3HYE5"/>
<dbReference type="HOGENOM" id="CLU_049782_0_0_1"/>
<keyword evidence="5" id="KW-0677">Repeat</keyword>
<dbReference type="Proteomes" id="UP000054321">
    <property type="component" value="Unassembled WGS sequence"/>
</dbReference>
<evidence type="ECO:0000256" key="3">
    <source>
        <dbReference type="ARBA" id="ARBA00022525"/>
    </source>
</evidence>
<reference evidence="10 11" key="1">
    <citation type="submission" date="2014-04" db="EMBL/GenBank/DDBJ databases">
        <authorList>
            <consortium name="DOE Joint Genome Institute"/>
            <person name="Kuo A."/>
            <person name="Martino E."/>
            <person name="Perotto S."/>
            <person name="Kohler A."/>
            <person name="Nagy L.G."/>
            <person name="Floudas D."/>
            <person name="Copeland A."/>
            <person name="Barry K.W."/>
            <person name="Cichocki N."/>
            <person name="Veneault-Fourrey C."/>
            <person name="LaButti K."/>
            <person name="Lindquist E.A."/>
            <person name="Lipzen A."/>
            <person name="Lundell T."/>
            <person name="Morin E."/>
            <person name="Murat C."/>
            <person name="Sun H."/>
            <person name="Tunlid A."/>
            <person name="Henrissat B."/>
            <person name="Grigoriev I.V."/>
            <person name="Hibbett D.S."/>
            <person name="Martin F."/>
            <person name="Nordberg H.P."/>
            <person name="Cantor M.N."/>
            <person name="Hua S.X."/>
        </authorList>
    </citation>
    <scope>NUCLEOTIDE SEQUENCE [LARGE SCALE GENOMIC DNA]</scope>
    <source>
        <strain evidence="10 11">Zn</strain>
    </source>
</reference>
<dbReference type="GO" id="GO:0031505">
    <property type="term" value="P:fungal-type cell wall organization"/>
    <property type="evidence" value="ECO:0007669"/>
    <property type="project" value="UniProtKB-ARBA"/>
</dbReference>
<evidence type="ECO:0000256" key="2">
    <source>
        <dbReference type="ARBA" id="ARBA00022512"/>
    </source>
</evidence>
<proteinExistence type="inferred from homology"/>
<evidence type="ECO:0000313" key="10">
    <source>
        <dbReference type="EMBL" id="KIN07900.1"/>
    </source>
</evidence>
<evidence type="ECO:0000256" key="4">
    <source>
        <dbReference type="ARBA" id="ARBA00022729"/>
    </source>
</evidence>
<evidence type="ECO:0000256" key="7">
    <source>
        <dbReference type="SAM" id="MobiDB-lite"/>
    </source>
</evidence>
<dbReference type="GO" id="GO:0005199">
    <property type="term" value="F:structural constituent of cell wall"/>
    <property type="evidence" value="ECO:0007669"/>
    <property type="project" value="InterPro"/>
</dbReference>
<dbReference type="PANTHER" id="PTHR47254:SF1">
    <property type="entry name" value="CELL WALL MANNOPROTEIN CIS3-RELATED"/>
    <property type="match status" value="1"/>
</dbReference>
<dbReference type="Pfam" id="PF00399">
    <property type="entry name" value="PIR"/>
    <property type="match status" value="5"/>
</dbReference>
<dbReference type="EMBL" id="KN832870">
    <property type="protein sequence ID" value="KIN07900.1"/>
    <property type="molecule type" value="Genomic_DNA"/>
</dbReference>
<dbReference type="PANTHER" id="PTHR47254">
    <property type="entry name" value="CELL WALL MANNOPROTEIN CIS3-RELATED"/>
    <property type="match status" value="1"/>
</dbReference>
<dbReference type="InterPro" id="IPR051153">
    <property type="entry name" value="Yeast_CWMannoprotein_PIR"/>
</dbReference>
<evidence type="ECO:0000256" key="6">
    <source>
        <dbReference type="ARBA" id="ARBA00038219"/>
    </source>
</evidence>
<reference evidence="11" key="2">
    <citation type="submission" date="2015-01" db="EMBL/GenBank/DDBJ databases">
        <title>Evolutionary Origins and Diversification of the Mycorrhizal Mutualists.</title>
        <authorList>
            <consortium name="DOE Joint Genome Institute"/>
            <consortium name="Mycorrhizal Genomics Consortium"/>
            <person name="Kohler A."/>
            <person name="Kuo A."/>
            <person name="Nagy L.G."/>
            <person name="Floudas D."/>
            <person name="Copeland A."/>
            <person name="Barry K.W."/>
            <person name="Cichocki N."/>
            <person name="Veneault-Fourrey C."/>
            <person name="LaButti K."/>
            <person name="Lindquist E.A."/>
            <person name="Lipzen A."/>
            <person name="Lundell T."/>
            <person name="Morin E."/>
            <person name="Murat C."/>
            <person name="Riley R."/>
            <person name="Ohm R."/>
            <person name="Sun H."/>
            <person name="Tunlid A."/>
            <person name="Henrissat B."/>
            <person name="Grigoriev I.V."/>
            <person name="Hibbett D.S."/>
            <person name="Martin F."/>
        </authorList>
    </citation>
    <scope>NUCLEOTIDE SEQUENCE [LARGE SCALE GENOMIC DNA]</scope>
    <source>
        <strain evidence="11">Zn</strain>
    </source>
</reference>
<dbReference type="OrthoDB" id="5415592at2759"/>
<dbReference type="GO" id="GO:0009277">
    <property type="term" value="C:fungal-type cell wall"/>
    <property type="evidence" value="ECO:0007669"/>
    <property type="project" value="TreeGrafter"/>
</dbReference>
<evidence type="ECO:0000259" key="9">
    <source>
        <dbReference type="Pfam" id="PF22799"/>
    </source>
</evidence>
<feature type="region of interest" description="Disordered" evidence="7">
    <location>
        <begin position="305"/>
        <end position="326"/>
    </location>
</feature>
<keyword evidence="2" id="KW-0134">Cell wall</keyword>
<evidence type="ECO:0000313" key="11">
    <source>
        <dbReference type="Proteomes" id="UP000054321"/>
    </source>
</evidence>
<dbReference type="InterPro" id="IPR054508">
    <property type="entry name" value="PIR1-like_C"/>
</dbReference>
<keyword evidence="11" id="KW-1185">Reference proteome</keyword>
<accession>A0A0C3HYE5</accession>
<evidence type="ECO:0000256" key="5">
    <source>
        <dbReference type="ARBA" id="ARBA00022737"/>
    </source>
</evidence>
<keyword evidence="3" id="KW-0964">Secreted</keyword>
<dbReference type="Pfam" id="PF22799">
    <property type="entry name" value="PIR1-like_C"/>
    <property type="match status" value="1"/>
</dbReference>
<sequence>MQTTFALAALAAIAYAVPQGVTGEIAPSASAPEGCLADHSGTFQITAVNSVVIKREIYKRTCGDPGSLVITLAGGQLHDAKGRTGYIAANYQFQFDGPPQAGAIYTAGFSACNNGSLALGGSNVFYECLSGDFYNLYDRKWASHCQPILIDIIPCGSSGDPVGQQSDGQPTGTGIATITEISDGQPQAPTATVAPVPITQISDGQPQAPTATVAPVPITQISDGQPQAPTATVAPVPITQISDGQPQAPTATVAPVPISQISDGQPQAPASTVSIAPSLVTSPAGTAPPTLPGGSFATSIAVPSNTSAPVAPSAPSATTTPPTTGNGNALKSSLGLAAVAMIAAVFL</sequence>
<comment type="similarity">
    <text evidence="6">Belongs to the PIR protein family.</text>
</comment>
<gene>
    <name evidence="10" type="ORF">OIDMADRAFT_99880</name>
</gene>
<comment type="subcellular location">
    <subcellularLocation>
        <location evidence="1">Secreted</location>
        <location evidence="1">Cell wall</location>
    </subcellularLocation>
</comment>
<evidence type="ECO:0000256" key="1">
    <source>
        <dbReference type="ARBA" id="ARBA00004191"/>
    </source>
</evidence>
<protein>
    <recommendedName>
        <fullName evidence="9">Cell wall mannoprotein PIR1-like C-terminal domain-containing protein</fullName>
    </recommendedName>
</protein>
<dbReference type="InterPro" id="IPR000420">
    <property type="entry name" value="Yeast_PIR_rpt"/>
</dbReference>